<keyword evidence="1" id="KW-0472">Membrane</keyword>
<evidence type="ECO:0000313" key="3">
    <source>
        <dbReference type="Proteomes" id="UP001501490"/>
    </source>
</evidence>
<dbReference type="PANTHER" id="PTHR48098">
    <property type="entry name" value="ENTEROCHELIN ESTERASE-RELATED"/>
    <property type="match status" value="1"/>
</dbReference>
<feature type="transmembrane region" description="Helical" evidence="1">
    <location>
        <begin position="34"/>
        <end position="59"/>
    </location>
</feature>
<dbReference type="EMBL" id="BAABAB010000051">
    <property type="protein sequence ID" value="GAA3640973.1"/>
    <property type="molecule type" value="Genomic_DNA"/>
</dbReference>
<name>A0ABP7AV92_9ACTN</name>
<keyword evidence="3" id="KW-1185">Reference proteome</keyword>
<gene>
    <name evidence="2" type="ORF">GCM10022236_49500</name>
</gene>
<reference evidence="3" key="1">
    <citation type="journal article" date="2019" name="Int. J. Syst. Evol. Microbiol.">
        <title>The Global Catalogue of Microorganisms (GCM) 10K type strain sequencing project: providing services to taxonomists for standard genome sequencing and annotation.</title>
        <authorList>
            <consortium name="The Broad Institute Genomics Platform"/>
            <consortium name="The Broad Institute Genome Sequencing Center for Infectious Disease"/>
            <person name="Wu L."/>
            <person name="Ma J."/>
        </authorList>
    </citation>
    <scope>NUCLEOTIDE SEQUENCE [LARGE SCALE GENOMIC DNA]</scope>
    <source>
        <strain evidence="3">JCM 16929</strain>
    </source>
</reference>
<evidence type="ECO:0000313" key="2">
    <source>
        <dbReference type="EMBL" id="GAA3640973.1"/>
    </source>
</evidence>
<dbReference type="InterPro" id="IPR000801">
    <property type="entry name" value="Esterase-like"/>
</dbReference>
<comment type="caution">
    <text evidence="2">The sequence shown here is derived from an EMBL/GenBank/DDBJ whole genome shotgun (WGS) entry which is preliminary data.</text>
</comment>
<dbReference type="Gene3D" id="3.40.50.1820">
    <property type="entry name" value="alpha/beta hydrolase"/>
    <property type="match status" value="1"/>
</dbReference>
<dbReference type="RefSeq" id="WP_344809705.1">
    <property type="nucleotide sequence ID" value="NZ_BAABAB010000051.1"/>
</dbReference>
<keyword evidence="1" id="KW-0812">Transmembrane</keyword>
<keyword evidence="1" id="KW-1133">Transmembrane helix</keyword>
<organism evidence="2 3">
    <name type="scientific">Microlunatus ginsengisoli</name>
    <dbReference type="NCBI Taxonomy" id="363863"/>
    <lineage>
        <taxon>Bacteria</taxon>
        <taxon>Bacillati</taxon>
        <taxon>Actinomycetota</taxon>
        <taxon>Actinomycetes</taxon>
        <taxon>Propionibacteriales</taxon>
        <taxon>Propionibacteriaceae</taxon>
        <taxon>Microlunatus</taxon>
    </lineage>
</organism>
<dbReference type="Proteomes" id="UP001501490">
    <property type="component" value="Unassembled WGS sequence"/>
</dbReference>
<dbReference type="SUPFAM" id="SSF53474">
    <property type="entry name" value="alpha/beta-Hydrolases"/>
    <property type="match status" value="1"/>
</dbReference>
<proteinExistence type="predicted"/>
<dbReference type="Pfam" id="PF00756">
    <property type="entry name" value="Esterase"/>
    <property type="match status" value="1"/>
</dbReference>
<keyword evidence="2" id="KW-0378">Hydrolase</keyword>
<evidence type="ECO:0000256" key="1">
    <source>
        <dbReference type="SAM" id="Phobius"/>
    </source>
</evidence>
<accession>A0ABP7AV92</accession>
<dbReference type="PANTHER" id="PTHR48098:SF1">
    <property type="entry name" value="DIACYLGLYCEROL ACYLTRANSFERASE_MYCOLYLTRANSFERASE AG85A"/>
    <property type="match status" value="1"/>
</dbReference>
<protein>
    <submittedName>
        <fullName evidence="2">Alpha/beta hydrolase-fold protein</fullName>
    </submittedName>
</protein>
<dbReference type="InterPro" id="IPR029058">
    <property type="entry name" value="AB_hydrolase_fold"/>
</dbReference>
<sequence>MSLTSPTLLAVVAVLALLFPIGLAITWRMGPGGVVGGFIRFVGILLCQLLAIGAIGLYANNTFGFYDDWDDVLGVKAPPPAVIDTAGLVAGDGSQGRVVTISVPIPATNPVQKAGVLVWLPKQYDDPANQSQKFPVLMVLPGQPSNPQDTMHAFDFASYASHQIDTGKVKPFIAVFPPIMIAPPRDTECTDIPNGPQAETWLAKSVRNAVVPKFRVDPAGAKWSVMGFSTGGFCAAKVMLRNRNEFSAAVSVGGYFDAETDPTTGELFGGSQQLRNENSPIWLVGQAPTTKTNLLIVVSKQDSDSWAPGAAYADSSKMIAATAKVPGVQSMVLPSGGHNYSTYTPSVGAILQWLGKAGSI</sequence>
<dbReference type="GO" id="GO:0016787">
    <property type="term" value="F:hydrolase activity"/>
    <property type="evidence" value="ECO:0007669"/>
    <property type="project" value="UniProtKB-KW"/>
</dbReference>
<dbReference type="InterPro" id="IPR050583">
    <property type="entry name" value="Mycobacterial_A85_antigen"/>
</dbReference>